<dbReference type="EMBL" id="CP036263">
    <property type="protein sequence ID" value="QDS96748.1"/>
    <property type="molecule type" value="Genomic_DNA"/>
</dbReference>
<organism evidence="1 2">
    <name type="scientific">Adhaeretor mobilis</name>
    <dbReference type="NCBI Taxonomy" id="1930276"/>
    <lineage>
        <taxon>Bacteria</taxon>
        <taxon>Pseudomonadati</taxon>
        <taxon>Planctomycetota</taxon>
        <taxon>Planctomycetia</taxon>
        <taxon>Pirellulales</taxon>
        <taxon>Lacipirellulaceae</taxon>
        <taxon>Adhaeretor</taxon>
    </lineage>
</organism>
<dbReference type="Gene3D" id="3.40.50.1010">
    <property type="entry name" value="5'-nuclease"/>
    <property type="match status" value="1"/>
</dbReference>
<dbReference type="KEGG" id="amob:HG15A2_00060"/>
<accession>A0A517MPD4</accession>
<evidence type="ECO:0000313" key="2">
    <source>
        <dbReference type="Proteomes" id="UP000319852"/>
    </source>
</evidence>
<reference evidence="1 2" key="1">
    <citation type="submission" date="2019-02" db="EMBL/GenBank/DDBJ databases">
        <title>Deep-cultivation of Planctomycetes and their phenomic and genomic characterization uncovers novel biology.</title>
        <authorList>
            <person name="Wiegand S."/>
            <person name="Jogler M."/>
            <person name="Boedeker C."/>
            <person name="Pinto D."/>
            <person name="Vollmers J."/>
            <person name="Rivas-Marin E."/>
            <person name="Kohn T."/>
            <person name="Peeters S.H."/>
            <person name="Heuer A."/>
            <person name="Rast P."/>
            <person name="Oberbeckmann S."/>
            <person name="Bunk B."/>
            <person name="Jeske O."/>
            <person name="Meyerdierks A."/>
            <person name="Storesund J.E."/>
            <person name="Kallscheuer N."/>
            <person name="Luecker S."/>
            <person name="Lage O.M."/>
            <person name="Pohl T."/>
            <person name="Merkel B.J."/>
            <person name="Hornburger P."/>
            <person name="Mueller R.-W."/>
            <person name="Bruemmer F."/>
            <person name="Labrenz M."/>
            <person name="Spormann A.M."/>
            <person name="Op den Camp H."/>
            <person name="Overmann J."/>
            <person name="Amann R."/>
            <person name="Jetten M.S.M."/>
            <person name="Mascher T."/>
            <person name="Medema M.H."/>
            <person name="Devos D.P."/>
            <person name="Kaster A.-K."/>
            <person name="Ovreas L."/>
            <person name="Rohde M."/>
            <person name="Galperin M.Y."/>
            <person name="Jogler C."/>
        </authorList>
    </citation>
    <scope>NUCLEOTIDE SEQUENCE [LARGE SCALE GENOMIC DNA]</scope>
    <source>
        <strain evidence="1 2">HG15A2</strain>
    </source>
</reference>
<name>A0A517MPD4_9BACT</name>
<proteinExistence type="predicted"/>
<protein>
    <submittedName>
        <fullName evidence="1">Uncharacterized protein</fullName>
    </submittedName>
</protein>
<sequence length="60" mass="6537">MSSVFLDTVGLIAIWDESDQWHSDALLAYQRIISSRLLPVTTTGIFLECGNAAALIVLIS</sequence>
<dbReference type="OrthoDB" id="290384at2"/>
<keyword evidence="2" id="KW-1185">Reference proteome</keyword>
<dbReference type="RefSeq" id="WP_145056606.1">
    <property type="nucleotide sequence ID" value="NZ_CP036263.1"/>
</dbReference>
<dbReference type="AlphaFoldDB" id="A0A517MPD4"/>
<evidence type="ECO:0000313" key="1">
    <source>
        <dbReference type="EMBL" id="QDS96748.1"/>
    </source>
</evidence>
<gene>
    <name evidence="1" type="ORF">HG15A2_00060</name>
</gene>
<dbReference type="Proteomes" id="UP000319852">
    <property type="component" value="Chromosome"/>
</dbReference>